<dbReference type="InterPro" id="IPR018365">
    <property type="entry name" value="Cell_cycle_FtsW-rel_CS"/>
</dbReference>
<evidence type="ECO:0000256" key="5">
    <source>
        <dbReference type="ARBA" id="ARBA00022692"/>
    </source>
</evidence>
<dbReference type="InterPro" id="IPR001182">
    <property type="entry name" value="FtsW/RodA"/>
</dbReference>
<dbReference type="GO" id="GO:0005886">
    <property type="term" value="C:plasma membrane"/>
    <property type="evidence" value="ECO:0007669"/>
    <property type="project" value="TreeGrafter"/>
</dbReference>
<evidence type="ECO:0000313" key="12">
    <source>
        <dbReference type="EMBL" id="HER43138.1"/>
    </source>
</evidence>
<keyword evidence="5 11" id="KW-0812">Transmembrane</keyword>
<dbReference type="InterPro" id="IPR011923">
    <property type="entry name" value="RodA/MrdB"/>
</dbReference>
<feature type="transmembrane region" description="Helical" evidence="11">
    <location>
        <begin position="236"/>
        <end position="256"/>
    </location>
</feature>
<keyword evidence="3" id="KW-0328">Glycosyltransferase</keyword>
<dbReference type="Pfam" id="PF01098">
    <property type="entry name" value="FTSW_RODA_SPOVE"/>
    <property type="match status" value="2"/>
</dbReference>
<feature type="transmembrane region" description="Helical" evidence="11">
    <location>
        <begin position="77"/>
        <end position="99"/>
    </location>
</feature>
<evidence type="ECO:0000256" key="1">
    <source>
        <dbReference type="ARBA" id="ARBA00004141"/>
    </source>
</evidence>
<keyword evidence="6" id="KW-0133">Cell shape</keyword>
<protein>
    <submittedName>
        <fullName evidence="12">Rod shape-determining protein RodA</fullName>
    </submittedName>
</protein>
<feature type="transmembrane region" description="Helical" evidence="11">
    <location>
        <begin position="50"/>
        <end position="70"/>
    </location>
</feature>
<dbReference type="NCBIfam" id="TIGR02210">
    <property type="entry name" value="rodA_shape"/>
    <property type="match status" value="1"/>
</dbReference>
<dbReference type="GO" id="GO:0071555">
    <property type="term" value="P:cell wall organization"/>
    <property type="evidence" value="ECO:0007669"/>
    <property type="project" value="UniProtKB-KW"/>
</dbReference>
<feature type="transmembrane region" description="Helical" evidence="11">
    <location>
        <begin position="12"/>
        <end position="30"/>
    </location>
</feature>
<keyword evidence="8 11" id="KW-1133">Transmembrane helix</keyword>
<name>A0A7V2ATT3_UNCEI</name>
<gene>
    <name evidence="12" type="primary">rodA</name>
    <name evidence="12" type="ORF">ENO08_01615</name>
</gene>
<dbReference type="PANTHER" id="PTHR30474">
    <property type="entry name" value="CELL CYCLE PROTEIN"/>
    <property type="match status" value="1"/>
</dbReference>
<evidence type="ECO:0000256" key="9">
    <source>
        <dbReference type="ARBA" id="ARBA00023136"/>
    </source>
</evidence>
<feature type="transmembrane region" description="Helical" evidence="11">
    <location>
        <begin position="164"/>
        <end position="181"/>
    </location>
</feature>
<feature type="transmembrane region" description="Helical" evidence="11">
    <location>
        <begin position="394"/>
        <end position="415"/>
    </location>
</feature>
<feature type="transmembrane region" description="Helical" evidence="11">
    <location>
        <begin position="105"/>
        <end position="128"/>
    </location>
</feature>
<evidence type="ECO:0000256" key="11">
    <source>
        <dbReference type="SAM" id="Phobius"/>
    </source>
</evidence>
<feature type="transmembrane region" description="Helical" evidence="11">
    <location>
        <begin position="328"/>
        <end position="349"/>
    </location>
</feature>
<dbReference type="GO" id="GO:0009252">
    <property type="term" value="P:peptidoglycan biosynthetic process"/>
    <property type="evidence" value="ECO:0007669"/>
    <property type="project" value="UniProtKB-KW"/>
</dbReference>
<accession>A0A7V2ATT3</accession>
<keyword evidence="9 11" id="KW-0472">Membrane</keyword>
<dbReference type="AlphaFoldDB" id="A0A7V2ATT3"/>
<dbReference type="GO" id="GO:0051301">
    <property type="term" value="P:cell division"/>
    <property type="evidence" value="ECO:0007669"/>
    <property type="project" value="InterPro"/>
</dbReference>
<feature type="transmembrane region" description="Helical" evidence="11">
    <location>
        <begin position="140"/>
        <end position="158"/>
    </location>
</feature>
<evidence type="ECO:0000256" key="3">
    <source>
        <dbReference type="ARBA" id="ARBA00022676"/>
    </source>
</evidence>
<dbReference type="GO" id="GO:0008360">
    <property type="term" value="P:regulation of cell shape"/>
    <property type="evidence" value="ECO:0007669"/>
    <property type="project" value="UniProtKB-KW"/>
</dbReference>
<organism evidence="12">
    <name type="scientific">Eiseniibacteriota bacterium</name>
    <dbReference type="NCBI Taxonomy" id="2212470"/>
    <lineage>
        <taxon>Bacteria</taxon>
        <taxon>Candidatus Eiseniibacteriota</taxon>
    </lineage>
</organism>
<evidence type="ECO:0000256" key="10">
    <source>
        <dbReference type="ARBA" id="ARBA00023316"/>
    </source>
</evidence>
<dbReference type="Proteomes" id="UP000886069">
    <property type="component" value="Unassembled WGS sequence"/>
</dbReference>
<comment type="subcellular location">
    <subcellularLocation>
        <location evidence="1">Membrane</location>
        <topology evidence="1">Multi-pass membrane protein</topology>
    </subcellularLocation>
</comment>
<evidence type="ECO:0000256" key="2">
    <source>
        <dbReference type="ARBA" id="ARBA00022475"/>
    </source>
</evidence>
<keyword evidence="2" id="KW-1003">Cell membrane</keyword>
<feature type="transmembrane region" description="Helical" evidence="11">
    <location>
        <begin position="361"/>
        <end position="382"/>
    </location>
</feature>
<comment type="caution">
    <text evidence="12">The sequence shown here is derived from an EMBL/GenBank/DDBJ whole genome shotgun (WGS) entry which is preliminary data.</text>
</comment>
<feature type="transmembrane region" description="Helical" evidence="11">
    <location>
        <begin position="211"/>
        <end position="229"/>
    </location>
</feature>
<dbReference type="PROSITE" id="PS00428">
    <property type="entry name" value="FTSW_RODA_SPOVE"/>
    <property type="match status" value="1"/>
</dbReference>
<reference evidence="12" key="1">
    <citation type="journal article" date="2020" name="mSystems">
        <title>Genome- and Community-Level Interaction Insights into Carbon Utilization and Element Cycling Functions of Hydrothermarchaeota in Hydrothermal Sediment.</title>
        <authorList>
            <person name="Zhou Z."/>
            <person name="Liu Y."/>
            <person name="Xu W."/>
            <person name="Pan J."/>
            <person name="Luo Z.H."/>
            <person name="Li M."/>
        </authorList>
    </citation>
    <scope>NUCLEOTIDE SEQUENCE [LARGE SCALE GENOMIC DNA]</scope>
    <source>
        <strain evidence="12">SpSt-1233</strain>
    </source>
</reference>
<dbReference type="GO" id="GO:0016757">
    <property type="term" value="F:glycosyltransferase activity"/>
    <property type="evidence" value="ECO:0007669"/>
    <property type="project" value="UniProtKB-KW"/>
</dbReference>
<evidence type="ECO:0000256" key="6">
    <source>
        <dbReference type="ARBA" id="ARBA00022960"/>
    </source>
</evidence>
<dbReference type="GO" id="GO:0032153">
    <property type="term" value="C:cell division site"/>
    <property type="evidence" value="ECO:0007669"/>
    <property type="project" value="TreeGrafter"/>
</dbReference>
<evidence type="ECO:0000256" key="7">
    <source>
        <dbReference type="ARBA" id="ARBA00022984"/>
    </source>
</evidence>
<evidence type="ECO:0000256" key="4">
    <source>
        <dbReference type="ARBA" id="ARBA00022679"/>
    </source>
</evidence>
<dbReference type="EMBL" id="DSEC01000115">
    <property type="protein sequence ID" value="HER43138.1"/>
    <property type="molecule type" value="Genomic_DNA"/>
</dbReference>
<keyword evidence="4" id="KW-0808">Transferase</keyword>
<sequence length="422" mass="46554">MSDRSLKNFDWLILMAALLLMGIGLLNLYSVGHIPSELSETFTGGDMRFFQRQAVWCGIGLGIMAIAYLIPFKYYEGGAVIFYIAVLILLAAVLLMGAAKGSSRWIVIGAFRFQPSEVMKVALIFLLARFLAEKRHDPNRLRIFAAAAVATLAPFLLVVKQPDLGTALIYPALLMTILYWRGLDEGRMILILTPLVSAFLTIYSQSALQRGSYPVLLLAFFVGILIIAYRRREKIFESILLVAVNLSIMLVIPALIERLKPYQQRRILAFLRPESDILGSGWQVYQSKVAVGSGGFMGKGFLRGTQKLLAFLPERHSDFVYSVLSEEAGFVGAIGVLILFSVIIVRGLYLATKVKSRFASLTIIGICAYFTFHVAVNVGMTIGLAPVTGLPIPFLSYGGSSMLVSCFFIGVLLNFGSSFYEY</sequence>
<evidence type="ECO:0000256" key="8">
    <source>
        <dbReference type="ARBA" id="ARBA00022989"/>
    </source>
</evidence>
<dbReference type="NCBIfam" id="NF037961">
    <property type="entry name" value="RodA_shape"/>
    <property type="match status" value="1"/>
</dbReference>
<feature type="transmembrane region" description="Helical" evidence="11">
    <location>
        <begin position="188"/>
        <end position="205"/>
    </location>
</feature>
<keyword evidence="10" id="KW-0961">Cell wall biogenesis/degradation</keyword>
<keyword evidence="7" id="KW-0573">Peptidoglycan synthesis</keyword>
<dbReference type="PANTHER" id="PTHR30474:SF1">
    <property type="entry name" value="PEPTIDOGLYCAN GLYCOSYLTRANSFERASE MRDB"/>
    <property type="match status" value="1"/>
</dbReference>
<dbReference type="GO" id="GO:0015648">
    <property type="term" value="F:lipid-linked peptidoglycan transporter activity"/>
    <property type="evidence" value="ECO:0007669"/>
    <property type="project" value="TreeGrafter"/>
</dbReference>
<proteinExistence type="predicted"/>